<comment type="caution">
    <text evidence="1">The sequence shown here is derived from an EMBL/GenBank/DDBJ whole genome shotgun (WGS) entry which is preliminary data.</text>
</comment>
<name>A0A4S3JUK3_9EURO</name>
<keyword evidence="2" id="KW-1185">Reference proteome</keyword>
<gene>
    <name evidence="1" type="ORF">EYZ11_001475</name>
</gene>
<evidence type="ECO:0000313" key="2">
    <source>
        <dbReference type="Proteomes" id="UP000308092"/>
    </source>
</evidence>
<dbReference type="EMBL" id="SOSA01000027">
    <property type="protein sequence ID" value="THC99079.1"/>
    <property type="molecule type" value="Genomic_DNA"/>
</dbReference>
<protein>
    <submittedName>
        <fullName evidence="1">Uncharacterized protein</fullName>
    </submittedName>
</protein>
<sequence>MPMTPGIIDQSHVTITKK</sequence>
<proteinExistence type="predicted"/>
<accession>A0A4S3JUK3</accession>
<organism evidence="1 2">
    <name type="scientific">Aspergillus tanneri</name>
    <dbReference type="NCBI Taxonomy" id="1220188"/>
    <lineage>
        <taxon>Eukaryota</taxon>
        <taxon>Fungi</taxon>
        <taxon>Dikarya</taxon>
        <taxon>Ascomycota</taxon>
        <taxon>Pezizomycotina</taxon>
        <taxon>Eurotiomycetes</taxon>
        <taxon>Eurotiomycetidae</taxon>
        <taxon>Eurotiales</taxon>
        <taxon>Aspergillaceae</taxon>
        <taxon>Aspergillus</taxon>
        <taxon>Aspergillus subgen. Circumdati</taxon>
    </lineage>
</organism>
<dbReference type="AlphaFoldDB" id="A0A4S3JUK3"/>
<dbReference type="VEuPathDB" id="FungiDB:EYZ11_001475"/>
<evidence type="ECO:0000313" key="1">
    <source>
        <dbReference type="EMBL" id="THC99079.1"/>
    </source>
</evidence>
<dbReference type="Proteomes" id="UP000308092">
    <property type="component" value="Unassembled WGS sequence"/>
</dbReference>
<reference evidence="1 2" key="1">
    <citation type="submission" date="2019-03" db="EMBL/GenBank/DDBJ databases">
        <title>The genome sequence of a newly discovered highly antifungal drug resistant Aspergillus species, Aspergillus tanneri NIH 1004.</title>
        <authorList>
            <person name="Mounaud S."/>
            <person name="Singh I."/>
            <person name="Joardar V."/>
            <person name="Pakala S."/>
            <person name="Pakala S."/>
            <person name="Venepally P."/>
            <person name="Hoover J."/>
            <person name="Nierman W."/>
            <person name="Chung J."/>
            <person name="Losada L."/>
        </authorList>
    </citation>
    <scope>NUCLEOTIDE SEQUENCE [LARGE SCALE GENOMIC DNA]</scope>
    <source>
        <strain evidence="1 2">NIH1004</strain>
    </source>
</reference>